<evidence type="ECO:0000256" key="5">
    <source>
        <dbReference type="RuleBase" id="RU003833"/>
    </source>
</evidence>
<keyword evidence="4" id="KW-0067">ATP-binding</keyword>
<dbReference type="OrthoDB" id="6372431at2759"/>
<dbReference type="GO" id="GO:0006256">
    <property type="term" value="P:UDP catabolic process"/>
    <property type="evidence" value="ECO:0007669"/>
    <property type="project" value="TreeGrafter"/>
</dbReference>
<dbReference type="GO" id="GO:0017111">
    <property type="term" value="F:ribonucleoside triphosphate phosphatase activity"/>
    <property type="evidence" value="ECO:0007669"/>
    <property type="project" value="TreeGrafter"/>
</dbReference>
<dbReference type="EMBL" id="OC856254">
    <property type="protein sequence ID" value="CAD7623468.1"/>
    <property type="molecule type" value="Genomic_DNA"/>
</dbReference>
<dbReference type="Gene3D" id="3.30.420.150">
    <property type="entry name" value="Exopolyphosphatase. Domain 2"/>
    <property type="match status" value="1"/>
</dbReference>
<dbReference type="InterPro" id="IPR000407">
    <property type="entry name" value="GDA1_CD39_NTPase"/>
</dbReference>
<dbReference type="Proteomes" id="UP000759131">
    <property type="component" value="Unassembled WGS sequence"/>
</dbReference>
<keyword evidence="2 5" id="KW-0378">Hydrolase</keyword>
<organism evidence="6">
    <name type="scientific">Medioppia subpectinata</name>
    <dbReference type="NCBI Taxonomy" id="1979941"/>
    <lineage>
        <taxon>Eukaryota</taxon>
        <taxon>Metazoa</taxon>
        <taxon>Ecdysozoa</taxon>
        <taxon>Arthropoda</taxon>
        <taxon>Chelicerata</taxon>
        <taxon>Arachnida</taxon>
        <taxon>Acari</taxon>
        <taxon>Acariformes</taxon>
        <taxon>Sarcoptiformes</taxon>
        <taxon>Oribatida</taxon>
        <taxon>Brachypylina</taxon>
        <taxon>Oppioidea</taxon>
        <taxon>Oppiidae</taxon>
        <taxon>Medioppia</taxon>
    </lineage>
</organism>
<dbReference type="PROSITE" id="PS01238">
    <property type="entry name" value="GDA1_CD39_NTPASE"/>
    <property type="match status" value="1"/>
</dbReference>
<keyword evidence="4" id="KW-0547">Nucleotide-binding</keyword>
<feature type="binding site" evidence="4">
    <location>
        <begin position="212"/>
        <end position="216"/>
    </location>
    <ligand>
        <name>ATP</name>
        <dbReference type="ChEBI" id="CHEBI:30616"/>
    </ligand>
</feature>
<dbReference type="GO" id="GO:0016020">
    <property type="term" value="C:membrane"/>
    <property type="evidence" value="ECO:0007669"/>
    <property type="project" value="TreeGrafter"/>
</dbReference>
<gene>
    <name evidence="6" type="ORF">OSB1V03_LOCUS3924</name>
</gene>
<evidence type="ECO:0000256" key="1">
    <source>
        <dbReference type="ARBA" id="ARBA00009283"/>
    </source>
</evidence>
<evidence type="ECO:0000313" key="6">
    <source>
        <dbReference type="EMBL" id="CAD7623468.1"/>
    </source>
</evidence>
<dbReference type="PANTHER" id="PTHR11782:SF121">
    <property type="entry name" value="NUCLEOSIDE-DIPHOSPHATASE MIG-23"/>
    <property type="match status" value="1"/>
</dbReference>
<proteinExistence type="inferred from homology"/>
<comment type="similarity">
    <text evidence="1 5">Belongs to the GDA1/CD39 NTPase family.</text>
</comment>
<dbReference type="AlphaFoldDB" id="A0A7R9PX09"/>
<dbReference type="GO" id="GO:0005524">
    <property type="term" value="F:ATP binding"/>
    <property type="evidence" value="ECO:0007669"/>
    <property type="project" value="UniProtKB-KW"/>
</dbReference>
<sequence>MRRWQTPNKTNILISHHFDDKLDLDLRHELQYAVMIDAGSSGSRVHIYVWPPHSGDTRQLLQIRMLHNQLGKDVFTNISPGLSSCASDPSKADQYIEPLLRFAAKNIPKEKHRSTPLFILATAGMRLLPPQTQNAILDDLRTDIPKNFSFLFPSNHAEVITGKEEGIYSWIAINYLMGRFDHSIETGPITTIEFNQHRIRRAQTISMLEMGGASVQIAFEITSNTQFQSLQNKHSSQELNALVSEFNLGCDEHDSDHNYRLYVTTYLGLGANFARNTYVNALISSTINTNTDNTSLASKEIQIYDPCLCIDSSERFNISRRSKNTNGSTAFIHVLKGSGDFKACAQKLKQMLDPSGESVRQCSNSSCPLRQLAQTDAPFDNSEFYGFSEFWYSMEDLLRMGGPYRNTKFRDSSSKYCSTSWSVTLDRFQRKLYPLADNNRLFYQCFKSAWISTVLHDGFKMPSTYTKFKSASTVNQQQVQWTLGALLYRTRFFPLRAIEQQYSGVSHSTNNTSYYLNYAMFIACMMNYLAFV</sequence>
<feature type="active site" description="Proton acceptor" evidence="3">
    <location>
        <position position="165"/>
    </location>
</feature>
<dbReference type="Pfam" id="PF01150">
    <property type="entry name" value="GDA1_CD39"/>
    <property type="match status" value="1"/>
</dbReference>
<dbReference type="Gene3D" id="3.30.420.40">
    <property type="match status" value="1"/>
</dbReference>
<evidence type="ECO:0000256" key="3">
    <source>
        <dbReference type="PIRSR" id="PIRSR600407-1"/>
    </source>
</evidence>
<dbReference type="PANTHER" id="PTHR11782">
    <property type="entry name" value="ADENOSINE/GUANOSINE DIPHOSPHATASE"/>
    <property type="match status" value="1"/>
</dbReference>
<dbReference type="GO" id="GO:0045134">
    <property type="term" value="F:UDP phosphatase activity"/>
    <property type="evidence" value="ECO:0007669"/>
    <property type="project" value="TreeGrafter"/>
</dbReference>
<keyword evidence="7" id="KW-1185">Reference proteome</keyword>
<dbReference type="GO" id="GO:0005794">
    <property type="term" value="C:Golgi apparatus"/>
    <property type="evidence" value="ECO:0007669"/>
    <property type="project" value="TreeGrafter"/>
</dbReference>
<accession>A0A7R9PX09</accession>
<name>A0A7R9PX09_9ACAR</name>
<dbReference type="CDD" id="cd24045">
    <property type="entry name" value="ASKHA_NBD_NTPDase4-like"/>
    <property type="match status" value="1"/>
</dbReference>
<protein>
    <submittedName>
        <fullName evidence="6">Uncharacterized protein</fullName>
    </submittedName>
</protein>
<dbReference type="GO" id="GO:0004382">
    <property type="term" value="F:GDP phosphatase activity"/>
    <property type="evidence" value="ECO:0007669"/>
    <property type="project" value="TreeGrafter"/>
</dbReference>
<evidence type="ECO:0000313" key="7">
    <source>
        <dbReference type="Proteomes" id="UP000759131"/>
    </source>
</evidence>
<dbReference type="GO" id="GO:0046036">
    <property type="term" value="P:CTP metabolic process"/>
    <property type="evidence" value="ECO:0007669"/>
    <property type="project" value="TreeGrafter"/>
</dbReference>
<evidence type="ECO:0000256" key="2">
    <source>
        <dbReference type="ARBA" id="ARBA00022801"/>
    </source>
</evidence>
<reference evidence="6" key="1">
    <citation type="submission" date="2020-11" db="EMBL/GenBank/DDBJ databases">
        <authorList>
            <person name="Tran Van P."/>
        </authorList>
    </citation>
    <scope>NUCLEOTIDE SEQUENCE</scope>
</reference>
<dbReference type="EMBL" id="CAJPIZ010001679">
    <property type="protein sequence ID" value="CAG2103898.1"/>
    <property type="molecule type" value="Genomic_DNA"/>
</dbReference>
<evidence type="ECO:0000256" key="4">
    <source>
        <dbReference type="PIRSR" id="PIRSR600407-2"/>
    </source>
</evidence>